<evidence type="ECO:0000256" key="1">
    <source>
        <dbReference type="ARBA" id="ARBA00023125"/>
    </source>
</evidence>
<dbReference type="GO" id="GO:0000976">
    <property type="term" value="F:transcription cis-regulatory region binding"/>
    <property type="evidence" value="ECO:0007669"/>
    <property type="project" value="TreeGrafter"/>
</dbReference>
<name>A0A9P2WPQ2_THEFU</name>
<organism evidence="4 5">
    <name type="scientific">Thermobifida fusca TM51</name>
    <dbReference type="NCBI Taxonomy" id="1169414"/>
    <lineage>
        <taxon>Bacteria</taxon>
        <taxon>Bacillati</taxon>
        <taxon>Actinomycetota</taxon>
        <taxon>Actinomycetes</taxon>
        <taxon>Streptosporangiales</taxon>
        <taxon>Nocardiopsidaceae</taxon>
        <taxon>Thermobifida</taxon>
    </lineage>
</organism>
<dbReference type="EMBL" id="AOSG01000085">
    <property type="protein sequence ID" value="EOR70111.1"/>
    <property type="molecule type" value="Genomic_DNA"/>
</dbReference>
<dbReference type="AlphaFoldDB" id="A0A9P2WPQ2"/>
<dbReference type="PANTHER" id="PTHR30055">
    <property type="entry name" value="HTH-TYPE TRANSCRIPTIONAL REGULATOR RUTR"/>
    <property type="match status" value="1"/>
</dbReference>
<proteinExistence type="predicted"/>
<dbReference type="PROSITE" id="PS50977">
    <property type="entry name" value="HTH_TETR_2"/>
    <property type="match status" value="1"/>
</dbReference>
<dbReference type="SUPFAM" id="SSF48498">
    <property type="entry name" value="Tetracyclin repressor-like, C-terminal domain"/>
    <property type="match status" value="1"/>
</dbReference>
<keyword evidence="5" id="KW-1185">Reference proteome</keyword>
<evidence type="ECO:0000259" key="3">
    <source>
        <dbReference type="PROSITE" id="PS50977"/>
    </source>
</evidence>
<dbReference type="InterPro" id="IPR009057">
    <property type="entry name" value="Homeodomain-like_sf"/>
</dbReference>
<dbReference type="InterPro" id="IPR036271">
    <property type="entry name" value="Tet_transcr_reg_TetR-rel_C_sf"/>
</dbReference>
<dbReference type="Pfam" id="PF00440">
    <property type="entry name" value="TetR_N"/>
    <property type="match status" value="1"/>
</dbReference>
<evidence type="ECO:0000313" key="4">
    <source>
        <dbReference type="EMBL" id="EOR70111.1"/>
    </source>
</evidence>
<dbReference type="Proteomes" id="UP000014184">
    <property type="component" value="Unassembled WGS sequence"/>
</dbReference>
<dbReference type="PANTHER" id="PTHR30055:SF235">
    <property type="entry name" value="TRANSCRIPTIONAL REGULATORY PROTEIN"/>
    <property type="match status" value="1"/>
</dbReference>
<dbReference type="PRINTS" id="PR00455">
    <property type="entry name" value="HTHTETR"/>
</dbReference>
<reference evidence="4 5" key="1">
    <citation type="journal article" date="2013" name="Genome Announc.">
        <title>Draft Genome Sequence of the Lignocellulose Decomposer Thermobifida fusca Strain TM51.</title>
        <authorList>
            <person name="Toth A."/>
            <person name="Barna T."/>
            <person name="Nagy I."/>
            <person name="Horvath B."/>
            <person name="Nagy I."/>
            <person name="Tancsics A."/>
            <person name="Kriszt B."/>
            <person name="Baka E."/>
            <person name="Fekete C."/>
            <person name="Kukolya J."/>
        </authorList>
    </citation>
    <scope>NUCLEOTIDE SEQUENCE [LARGE SCALE GENOMIC DNA]</scope>
    <source>
        <strain evidence="4 5">TM51</strain>
    </source>
</reference>
<gene>
    <name evidence="4" type="ORF">TM51_14541</name>
</gene>
<keyword evidence="1 2" id="KW-0238">DNA-binding</keyword>
<dbReference type="GO" id="GO:0003700">
    <property type="term" value="F:DNA-binding transcription factor activity"/>
    <property type="evidence" value="ECO:0007669"/>
    <property type="project" value="TreeGrafter"/>
</dbReference>
<sequence length="187" mass="20398">MNHSHGERTAESSRPAILLAARRAFALHPYADVTIRSIAADAGVSAALVIKHFGTKEQLLRASADFTKAVELLLDAPLDRLGEHMVRTLISLRERNGADPLLRVVFSTSAQDERAVVREYFTTQVTEAMADRLTGPDARLRAELVIAHLLGLGATLNIHYRATGRTPDTERIVALYAPGIQQLITGP</sequence>
<dbReference type="InterPro" id="IPR050109">
    <property type="entry name" value="HTH-type_TetR-like_transc_reg"/>
</dbReference>
<evidence type="ECO:0000256" key="2">
    <source>
        <dbReference type="PROSITE-ProRule" id="PRU00335"/>
    </source>
</evidence>
<evidence type="ECO:0000313" key="5">
    <source>
        <dbReference type="Proteomes" id="UP000014184"/>
    </source>
</evidence>
<protein>
    <submittedName>
        <fullName evidence="4">TetR family transcriptional regulator</fullName>
    </submittedName>
</protein>
<dbReference type="Gene3D" id="1.10.357.10">
    <property type="entry name" value="Tetracycline Repressor, domain 2"/>
    <property type="match status" value="1"/>
</dbReference>
<dbReference type="InterPro" id="IPR041678">
    <property type="entry name" value="TetR_C_16"/>
</dbReference>
<feature type="domain" description="HTH tetR-type" evidence="3">
    <location>
        <begin position="11"/>
        <end position="71"/>
    </location>
</feature>
<dbReference type="InterPro" id="IPR001647">
    <property type="entry name" value="HTH_TetR"/>
</dbReference>
<dbReference type="RefSeq" id="WP_011293253.1">
    <property type="nucleotide sequence ID" value="NZ_AOSG01000085.1"/>
</dbReference>
<dbReference type="SUPFAM" id="SSF46689">
    <property type="entry name" value="Homeodomain-like"/>
    <property type="match status" value="1"/>
</dbReference>
<dbReference type="Pfam" id="PF17920">
    <property type="entry name" value="TetR_C_16"/>
    <property type="match status" value="1"/>
</dbReference>
<comment type="caution">
    <text evidence="4">The sequence shown here is derived from an EMBL/GenBank/DDBJ whole genome shotgun (WGS) entry which is preliminary data.</text>
</comment>
<feature type="DNA-binding region" description="H-T-H motif" evidence="2">
    <location>
        <begin position="34"/>
        <end position="53"/>
    </location>
</feature>
<accession>A0A9P2WPQ2</accession>